<reference evidence="1" key="1">
    <citation type="submission" date="2014-11" db="EMBL/GenBank/DDBJ databases">
        <authorList>
            <person name="Amaro Gonzalez C."/>
        </authorList>
    </citation>
    <scope>NUCLEOTIDE SEQUENCE</scope>
</reference>
<evidence type="ECO:0000313" key="1">
    <source>
        <dbReference type="EMBL" id="JAH55967.1"/>
    </source>
</evidence>
<proteinExistence type="predicted"/>
<reference evidence="1" key="2">
    <citation type="journal article" date="2015" name="Fish Shellfish Immunol.">
        <title>Early steps in the European eel (Anguilla anguilla)-Vibrio vulnificus interaction in the gills: Role of the RtxA13 toxin.</title>
        <authorList>
            <person name="Callol A."/>
            <person name="Pajuelo D."/>
            <person name="Ebbesson L."/>
            <person name="Teles M."/>
            <person name="MacKenzie S."/>
            <person name="Amaro C."/>
        </authorList>
    </citation>
    <scope>NUCLEOTIDE SEQUENCE</scope>
</reference>
<accession>A0A0E9TR86</accession>
<dbReference type="AlphaFoldDB" id="A0A0E9TR86"/>
<name>A0A0E9TR86_ANGAN</name>
<organism evidence="1">
    <name type="scientific">Anguilla anguilla</name>
    <name type="common">European freshwater eel</name>
    <name type="synonym">Muraena anguilla</name>
    <dbReference type="NCBI Taxonomy" id="7936"/>
    <lineage>
        <taxon>Eukaryota</taxon>
        <taxon>Metazoa</taxon>
        <taxon>Chordata</taxon>
        <taxon>Craniata</taxon>
        <taxon>Vertebrata</taxon>
        <taxon>Euteleostomi</taxon>
        <taxon>Actinopterygii</taxon>
        <taxon>Neopterygii</taxon>
        <taxon>Teleostei</taxon>
        <taxon>Anguilliformes</taxon>
        <taxon>Anguillidae</taxon>
        <taxon>Anguilla</taxon>
    </lineage>
</organism>
<protein>
    <submittedName>
        <fullName evidence="1">Uncharacterized protein</fullName>
    </submittedName>
</protein>
<sequence>MYSLPLRSLVAEHLVAFMSPYTTVQAR</sequence>
<dbReference type="EMBL" id="GBXM01052610">
    <property type="protein sequence ID" value="JAH55967.1"/>
    <property type="molecule type" value="Transcribed_RNA"/>
</dbReference>